<dbReference type="EMBL" id="MU167285">
    <property type="protein sequence ID" value="KAG0144950.1"/>
    <property type="molecule type" value="Genomic_DNA"/>
</dbReference>
<organism evidence="2 3">
    <name type="scientific">Cronartium quercuum f. sp. fusiforme G11</name>
    <dbReference type="NCBI Taxonomy" id="708437"/>
    <lineage>
        <taxon>Eukaryota</taxon>
        <taxon>Fungi</taxon>
        <taxon>Dikarya</taxon>
        <taxon>Basidiomycota</taxon>
        <taxon>Pucciniomycotina</taxon>
        <taxon>Pucciniomycetes</taxon>
        <taxon>Pucciniales</taxon>
        <taxon>Coleosporiaceae</taxon>
        <taxon>Cronartium</taxon>
    </lineage>
</organism>
<keyword evidence="3" id="KW-1185">Reference proteome</keyword>
<dbReference type="AlphaFoldDB" id="A0A9P6NJY8"/>
<evidence type="ECO:0000313" key="2">
    <source>
        <dbReference type="EMBL" id="KAG0144950.1"/>
    </source>
</evidence>
<name>A0A9P6NJY8_9BASI</name>
<gene>
    <name evidence="2" type="ORF">CROQUDRAFT_94400</name>
</gene>
<dbReference type="Proteomes" id="UP000886653">
    <property type="component" value="Unassembled WGS sequence"/>
</dbReference>
<feature type="compositionally biased region" description="Basic and acidic residues" evidence="1">
    <location>
        <begin position="8"/>
        <end position="22"/>
    </location>
</feature>
<evidence type="ECO:0000313" key="3">
    <source>
        <dbReference type="Proteomes" id="UP000886653"/>
    </source>
</evidence>
<reference evidence="2" key="1">
    <citation type="submission" date="2013-11" db="EMBL/GenBank/DDBJ databases">
        <title>Genome sequence of the fusiform rust pathogen reveals effectors for host alternation and coevolution with pine.</title>
        <authorList>
            <consortium name="DOE Joint Genome Institute"/>
            <person name="Smith K."/>
            <person name="Pendleton A."/>
            <person name="Kubisiak T."/>
            <person name="Anderson C."/>
            <person name="Salamov A."/>
            <person name="Aerts A."/>
            <person name="Riley R."/>
            <person name="Clum A."/>
            <person name="Lindquist E."/>
            <person name="Ence D."/>
            <person name="Campbell M."/>
            <person name="Kronenberg Z."/>
            <person name="Feau N."/>
            <person name="Dhillon B."/>
            <person name="Hamelin R."/>
            <person name="Burleigh J."/>
            <person name="Smith J."/>
            <person name="Yandell M."/>
            <person name="Nelson C."/>
            <person name="Grigoriev I."/>
            <person name="Davis J."/>
        </authorList>
    </citation>
    <scope>NUCLEOTIDE SEQUENCE</scope>
    <source>
        <strain evidence="2">G11</strain>
    </source>
</reference>
<protein>
    <submittedName>
        <fullName evidence="2">Uncharacterized protein</fullName>
    </submittedName>
</protein>
<accession>A0A9P6NJY8</accession>
<sequence length="204" mass="23072">MKSKKGRERKETRIRIREREAEERPEEDPWSSTVGPVPSRTSHGLCYCTRAPLLITSCGPSVINECRQCLQTVSSLPISTTYHSSSLVTPVDEVKTSVINHFSYHVPKFIQKVARLQRDGNNLDTSKRETSELIRATTVQDNYRLASLEDPVDQTTDVLVLSIILWSIDRELQTVVKPSSSAYEAFHTLVTKLPVPKRDSHLVI</sequence>
<feature type="region of interest" description="Disordered" evidence="1">
    <location>
        <begin position="1"/>
        <end position="36"/>
    </location>
</feature>
<proteinExistence type="predicted"/>
<evidence type="ECO:0000256" key="1">
    <source>
        <dbReference type="SAM" id="MobiDB-lite"/>
    </source>
</evidence>
<comment type="caution">
    <text evidence="2">The sequence shown here is derived from an EMBL/GenBank/DDBJ whole genome shotgun (WGS) entry which is preliminary data.</text>
</comment>